<reference evidence="1" key="1">
    <citation type="submission" date="2020-06" db="EMBL/GenBank/DDBJ databases">
        <authorList>
            <person name="Li T."/>
            <person name="Hu X."/>
            <person name="Zhang T."/>
            <person name="Song X."/>
            <person name="Zhang H."/>
            <person name="Dai N."/>
            <person name="Sheng W."/>
            <person name="Hou X."/>
            <person name="Wei L."/>
        </authorList>
    </citation>
    <scope>NUCLEOTIDE SEQUENCE</scope>
    <source>
        <strain evidence="1">KEN1</strain>
        <tissue evidence="1">Leaf</tissue>
    </source>
</reference>
<name>A0AAW2VYA2_9LAMI</name>
<proteinExistence type="predicted"/>
<reference evidence="1" key="2">
    <citation type="journal article" date="2024" name="Plant">
        <title>Genomic evolution and insights into agronomic trait innovations of Sesamum species.</title>
        <authorList>
            <person name="Miao H."/>
            <person name="Wang L."/>
            <person name="Qu L."/>
            <person name="Liu H."/>
            <person name="Sun Y."/>
            <person name="Le M."/>
            <person name="Wang Q."/>
            <person name="Wei S."/>
            <person name="Zheng Y."/>
            <person name="Lin W."/>
            <person name="Duan Y."/>
            <person name="Cao H."/>
            <person name="Xiong S."/>
            <person name="Wang X."/>
            <person name="Wei L."/>
            <person name="Li C."/>
            <person name="Ma Q."/>
            <person name="Ju M."/>
            <person name="Zhao R."/>
            <person name="Li G."/>
            <person name="Mu C."/>
            <person name="Tian Q."/>
            <person name="Mei H."/>
            <person name="Zhang T."/>
            <person name="Gao T."/>
            <person name="Zhang H."/>
        </authorList>
    </citation>
    <scope>NUCLEOTIDE SEQUENCE</scope>
    <source>
        <strain evidence="1">KEN1</strain>
    </source>
</reference>
<evidence type="ECO:0000313" key="1">
    <source>
        <dbReference type="EMBL" id="KAL0433381.1"/>
    </source>
</evidence>
<organism evidence="1">
    <name type="scientific">Sesamum latifolium</name>
    <dbReference type="NCBI Taxonomy" id="2727402"/>
    <lineage>
        <taxon>Eukaryota</taxon>
        <taxon>Viridiplantae</taxon>
        <taxon>Streptophyta</taxon>
        <taxon>Embryophyta</taxon>
        <taxon>Tracheophyta</taxon>
        <taxon>Spermatophyta</taxon>
        <taxon>Magnoliopsida</taxon>
        <taxon>eudicotyledons</taxon>
        <taxon>Gunneridae</taxon>
        <taxon>Pentapetalae</taxon>
        <taxon>asterids</taxon>
        <taxon>lamiids</taxon>
        <taxon>Lamiales</taxon>
        <taxon>Pedaliaceae</taxon>
        <taxon>Sesamum</taxon>
    </lineage>
</organism>
<sequence>MAFRIPWSFYLRRLHYGENFCLVFPGSLPKYRGIPKGGKLEDRMELMFGDVVKLRDMKKEAVGRYQQAGKRSRNFNGS</sequence>
<protein>
    <submittedName>
        <fullName evidence="1">Uncharacterized protein</fullName>
    </submittedName>
</protein>
<gene>
    <name evidence="1" type="ORF">Slati_2672400</name>
</gene>
<dbReference type="EMBL" id="JACGWN010000009">
    <property type="protein sequence ID" value="KAL0433381.1"/>
    <property type="molecule type" value="Genomic_DNA"/>
</dbReference>
<comment type="caution">
    <text evidence="1">The sequence shown here is derived from an EMBL/GenBank/DDBJ whole genome shotgun (WGS) entry which is preliminary data.</text>
</comment>
<accession>A0AAW2VYA2</accession>
<dbReference type="AlphaFoldDB" id="A0AAW2VYA2"/>